<evidence type="ECO:0000259" key="6">
    <source>
        <dbReference type="PROSITE" id="PS51007"/>
    </source>
</evidence>
<evidence type="ECO:0000313" key="7">
    <source>
        <dbReference type="EMBL" id="MBC6490231.1"/>
    </source>
</evidence>
<evidence type="ECO:0000313" key="8">
    <source>
        <dbReference type="Proteomes" id="UP000765802"/>
    </source>
</evidence>
<dbReference type="InterPro" id="IPR009056">
    <property type="entry name" value="Cyt_c-like_dom"/>
</dbReference>
<feature type="signal peptide" evidence="5">
    <location>
        <begin position="1"/>
        <end position="28"/>
    </location>
</feature>
<keyword evidence="8" id="KW-1185">Reference proteome</keyword>
<reference evidence="7 8" key="1">
    <citation type="submission" date="2016-07" db="EMBL/GenBank/DDBJ databases">
        <title>Genome analysis of Flavihumibacter stibioxidans YS-17.</title>
        <authorList>
            <person name="Shi K."/>
            <person name="Han Y."/>
            <person name="Wang G."/>
        </authorList>
    </citation>
    <scope>NUCLEOTIDE SEQUENCE [LARGE SCALE GENOMIC DNA]</scope>
    <source>
        <strain evidence="7 8">YS-17</strain>
    </source>
</reference>
<keyword evidence="5" id="KW-0732">Signal</keyword>
<evidence type="ECO:0000256" key="4">
    <source>
        <dbReference type="PROSITE-ProRule" id="PRU00433"/>
    </source>
</evidence>
<keyword evidence="3 4" id="KW-0408">Iron</keyword>
<evidence type="ECO:0000256" key="3">
    <source>
        <dbReference type="ARBA" id="ARBA00023004"/>
    </source>
</evidence>
<protein>
    <recommendedName>
        <fullName evidence="6">Cytochrome c domain-containing protein</fullName>
    </recommendedName>
</protein>
<organism evidence="7 8">
    <name type="scientific">Flavihumibacter stibioxidans</name>
    <dbReference type="NCBI Taxonomy" id="1834163"/>
    <lineage>
        <taxon>Bacteria</taxon>
        <taxon>Pseudomonadati</taxon>
        <taxon>Bacteroidota</taxon>
        <taxon>Chitinophagia</taxon>
        <taxon>Chitinophagales</taxon>
        <taxon>Chitinophagaceae</taxon>
        <taxon>Flavihumibacter</taxon>
    </lineage>
</organism>
<evidence type="ECO:0000256" key="1">
    <source>
        <dbReference type="ARBA" id="ARBA00022617"/>
    </source>
</evidence>
<comment type="caution">
    <text evidence="7">The sequence shown here is derived from an EMBL/GenBank/DDBJ whole genome shotgun (WGS) entry which is preliminary data.</text>
</comment>
<feature type="domain" description="Cytochrome c" evidence="6">
    <location>
        <begin position="97"/>
        <end position="279"/>
    </location>
</feature>
<dbReference type="PANTHER" id="PTHR30600:SF9">
    <property type="entry name" value="BLR7738 PROTEIN"/>
    <property type="match status" value="1"/>
</dbReference>
<dbReference type="PROSITE" id="PS51007">
    <property type="entry name" value="CYTC"/>
    <property type="match status" value="2"/>
</dbReference>
<sequence>MEKSYRFIFSFLLTAIAGVNILSTATVAADPEKPVPIPPSAQRSGDPAKGFDYLVNGDYVKGGIPYDFYLLGKGKEKNNYLKRSGLNGTVSHEYTVVKASNGENLVAPNCMQCHSQVFNDSLIIGMGNSFMDFSSGQQVNSNSMKILATMLKASSPSKYEASKNFIQVTGTIGPYLKTEVRGVNAADRLAAVLVAHRDPITLKWTDTPRMAIPTEVIPSDVPAWWLLKKKNAMFYNGFGRGDFGRFLMASNLLTVTDTSEAAAVDKKINDVLAYIYTLKPPAYPKHINNSLAGQGRNIFIDNCAKCHGSYGDDEKYPNLLVPAAIIRTDTALFSSNYQNPQFINWFNNSWFAQGDHPAKLVPYNGYIAPPLDGIWSTSPYLHNGSVPTLEALLNSKSRPRYWSRDFASPVYNYEKLGWNYTTHDSAGGNTIYNTTLKGYGNQGHYFGDKLSVAERNAVIEYLKTL</sequence>
<dbReference type="Proteomes" id="UP000765802">
    <property type="component" value="Unassembled WGS sequence"/>
</dbReference>
<feature type="domain" description="Cytochrome c" evidence="6">
    <location>
        <begin position="290"/>
        <end position="465"/>
    </location>
</feature>
<dbReference type="RefSeq" id="WP_187255550.1">
    <property type="nucleotide sequence ID" value="NZ_JBHULF010000006.1"/>
</dbReference>
<dbReference type="Pfam" id="PF21419">
    <property type="entry name" value="RoxA-like_Cyt-c"/>
    <property type="match status" value="1"/>
</dbReference>
<evidence type="ECO:0000256" key="5">
    <source>
        <dbReference type="SAM" id="SignalP"/>
    </source>
</evidence>
<proteinExistence type="predicted"/>
<dbReference type="Gene3D" id="1.10.760.10">
    <property type="entry name" value="Cytochrome c-like domain"/>
    <property type="match status" value="1"/>
</dbReference>
<dbReference type="PANTHER" id="PTHR30600">
    <property type="entry name" value="CYTOCHROME C PEROXIDASE-RELATED"/>
    <property type="match status" value="1"/>
</dbReference>
<feature type="chain" id="PRO_5045440923" description="Cytochrome c domain-containing protein" evidence="5">
    <location>
        <begin position="29"/>
        <end position="465"/>
    </location>
</feature>
<dbReference type="SUPFAM" id="SSF46626">
    <property type="entry name" value="Cytochrome c"/>
    <property type="match status" value="1"/>
</dbReference>
<name>A0ABR7M5D1_9BACT</name>
<dbReference type="InterPro" id="IPR051395">
    <property type="entry name" value="Cytochrome_c_Peroxidase/MauG"/>
</dbReference>
<keyword evidence="2 4" id="KW-0479">Metal-binding</keyword>
<evidence type="ECO:0000256" key="2">
    <source>
        <dbReference type="ARBA" id="ARBA00022723"/>
    </source>
</evidence>
<accession>A0ABR7M5D1</accession>
<keyword evidence="1 4" id="KW-0349">Heme</keyword>
<dbReference type="EMBL" id="MBUA01000001">
    <property type="protein sequence ID" value="MBC6490231.1"/>
    <property type="molecule type" value="Genomic_DNA"/>
</dbReference>
<dbReference type="InterPro" id="IPR036909">
    <property type="entry name" value="Cyt_c-like_dom_sf"/>
</dbReference>
<gene>
    <name evidence="7" type="ORF">BC349_04600</name>
</gene>